<evidence type="ECO:0000256" key="1">
    <source>
        <dbReference type="ARBA" id="ARBA00004651"/>
    </source>
</evidence>
<evidence type="ECO:0000256" key="3">
    <source>
        <dbReference type="ARBA" id="ARBA00022692"/>
    </source>
</evidence>
<organism evidence="7 8">
    <name type="scientific">Eiseniibacteriota bacterium</name>
    <dbReference type="NCBI Taxonomy" id="2212470"/>
    <lineage>
        <taxon>Bacteria</taxon>
        <taxon>Candidatus Eiseniibacteriota</taxon>
    </lineage>
</organism>
<name>A0A538SXV5_UNCEI</name>
<feature type="transmembrane region" description="Helical" evidence="6">
    <location>
        <begin position="158"/>
        <end position="178"/>
    </location>
</feature>
<evidence type="ECO:0000256" key="4">
    <source>
        <dbReference type="ARBA" id="ARBA00022989"/>
    </source>
</evidence>
<gene>
    <name evidence="7" type="ORF">E6K74_00700</name>
</gene>
<keyword evidence="4 6" id="KW-1133">Transmembrane helix</keyword>
<feature type="transmembrane region" description="Helical" evidence="6">
    <location>
        <begin position="312"/>
        <end position="335"/>
    </location>
</feature>
<dbReference type="EMBL" id="VBOU01000003">
    <property type="protein sequence ID" value="TMQ56228.1"/>
    <property type="molecule type" value="Genomic_DNA"/>
</dbReference>
<proteinExistence type="predicted"/>
<dbReference type="Proteomes" id="UP000319829">
    <property type="component" value="Unassembled WGS sequence"/>
</dbReference>
<accession>A0A538SXV5</accession>
<feature type="transmembrane region" description="Helical" evidence="6">
    <location>
        <begin position="12"/>
        <end position="32"/>
    </location>
</feature>
<evidence type="ECO:0000256" key="5">
    <source>
        <dbReference type="ARBA" id="ARBA00023136"/>
    </source>
</evidence>
<feature type="transmembrane region" description="Helical" evidence="6">
    <location>
        <begin position="347"/>
        <end position="367"/>
    </location>
</feature>
<protein>
    <submittedName>
        <fullName evidence="7">Uncharacterized protein</fullName>
    </submittedName>
</protein>
<feature type="transmembrane region" description="Helical" evidence="6">
    <location>
        <begin position="91"/>
        <end position="113"/>
    </location>
</feature>
<dbReference type="GO" id="GO:0005886">
    <property type="term" value="C:plasma membrane"/>
    <property type="evidence" value="ECO:0007669"/>
    <property type="project" value="UniProtKB-SubCell"/>
</dbReference>
<evidence type="ECO:0000256" key="6">
    <source>
        <dbReference type="SAM" id="Phobius"/>
    </source>
</evidence>
<feature type="transmembrane region" description="Helical" evidence="6">
    <location>
        <begin position="185"/>
        <end position="204"/>
    </location>
</feature>
<evidence type="ECO:0000313" key="8">
    <source>
        <dbReference type="Proteomes" id="UP000319829"/>
    </source>
</evidence>
<evidence type="ECO:0000256" key="2">
    <source>
        <dbReference type="ARBA" id="ARBA00022475"/>
    </source>
</evidence>
<comment type="subcellular location">
    <subcellularLocation>
        <location evidence="1">Cell membrane</location>
        <topology evidence="1">Multi-pass membrane protein</topology>
    </subcellularLocation>
</comment>
<evidence type="ECO:0000313" key="7">
    <source>
        <dbReference type="EMBL" id="TMQ56228.1"/>
    </source>
</evidence>
<reference evidence="7 8" key="1">
    <citation type="journal article" date="2019" name="Nat. Microbiol.">
        <title>Mediterranean grassland soil C-N compound turnover is dependent on rainfall and depth, and is mediated by genomically divergent microorganisms.</title>
        <authorList>
            <person name="Diamond S."/>
            <person name="Andeer P.F."/>
            <person name="Li Z."/>
            <person name="Crits-Christoph A."/>
            <person name="Burstein D."/>
            <person name="Anantharaman K."/>
            <person name="Lane K.R."/>
            <person name="Thomas B.C."/>
            <person name="Pan C."/>
            <person name="Northen T.R."/>
            <person name="Banfield J.F."/>
        </authorList>
    </citation>
    <scope>NUCLEOTIDE SEQUENCE [LARGE SCALE GENOMIC DNA]</scope>
    <source>
        <strain evidence="7">WS_4</strain>
    </source>
</reference>
<feature type="transmembrane region" description="Helical" evidence="6">
    <location>
        <begin position="125"/>
        <end position="146"/>
    </location>
</feature>
<dbReference type="AlphaFoldDB" id="A0A538SXV5"/>
<dbReference type="PANTHER" id="PTHR30250:SF11">
    <property type="entry name" value="O-ANTIGEN TRANSPORTER-RELATED"/>
    <property type="match status" value="1"/>
</dbReference>
<keyword evidence="3 6" id="KW-0812">Transmembrane</keyword>
<comment type="caution">
    <text evidence="7">The sequence shown here is derived from an EMBL/GenBank/DDBJ whole genome shotgun (WGS) entry which is preliminary data.</text>
</comment>
<dbReference type="InterPro" id="IPR050833">
    <property type="entry name" value="Poly_Biosynth_Transport"/>
</dbReference>
<feature type="transmembrane region" description="Helical" evidence="6">
    <location>
        <begin position="374"/>
        <end position="394"/>
    </location>
</feature>
<sequence>MPDARFALWRDRSLRFSMGASATVVNGLMGIIRNKWFAQHLEASGLGILAQVFSNQAWLGTAAGMGLGLPVARVIGAATAADDQPAARRTVWAAFTLLAMTGSVVVAGGLLFAAQISQALLGSAAYAGLIRISMIGVAGVAVQQTLVGLFAGRSDLRAPLTFSIVGGGISVLAMFLLVPRWGLQGGALAVAILFPAGCVGALAVHRRTYAPVLTPPRERALTPGLARSLLAVAGAGLLASLVEQGTFLTVRSHYVRANGIEANGFLQAGLSISQQVGSLFYAYLASYAFGKISGAPGAEGTRAYTRKHWTPIILPAAAALIAARLGATPLLHLLYSHRFDPAEPLMAWALVGEFGRIGLMTWALGSLPLGGARLWFPISLVFPVALAIAYALFAASGAGVLSMPKANASAGLAAACVCGMVMSRRGVTLGARDIAVFAGGAAALILLAWGRVR</sequence>
<dbReference type="PANTHER" id="PTHR30250">
    <property type="entry name" value="PST FAMILY PREDICTED COLANIC ACID TRANSPORTER"/>
    <property type="match status" value="1"/>
</dbReference>
<feature type="transmembrane region" description="Helical" evidence="6">
    <location>
        <begin position="434"/>
        <end position="452"/>
    </location>
</feature>
<keyword evidence="2" id="KW-1003">Cell membrane</keyword>
<keyword evidence="5 6" id="KW-0472">Membrane</keyword>